<reference evidence="8" key="1">
    <citation type="submission" date="2016-11" db="EMBL/GenBank/DDBJ databases">
        <authorList>
            <person name="Guldener U."/>
        </authorList>
    </citation>
    <scope>NUCLEOTIDE SEQUENCE [LARGE SCALE GENOMIC DNA]</scope>
</reference>
<accession>A0A1L0CL15</accession>
<evidence type="ECO:0000256" key="5">
    <source>
        <dbReference type="ARBA" id="ARBA00023242"/>
    </source>
</evidence>
<keyword evidence="8" id="KW-1185">Reference proteome</keyword>
<dbReference type="Pfam" id="PF08598">
    <property type="entry name" value="Sds3"/>
    <property type="match status" value="1"/>
</dbReference>
<gene>
    <name evidence="7" type="ORF">HGUI_01289</name>
</gene>
<evidence type="ECO:0000256" key="1">
    <source>
        <dbReference type="ARBA" id="ARBA00004123"/>
    </source>
</evidence>
<proteinExistence type="predicted"/>
<keyword evidence="4" id="KW-0804">Transcription</keyword>
<dbReference type="VEuPathDB" id="FungiDB:HGUI_01289"/>
<evidence type="ECO:0000256" key="6">
    <source>
        <dbReference type="SAM" id="MobiDB-lite"/>
    </source>
</evidence>
<dbReference type="SMART" id="SM01401">
    <property type="entry name" value="Sds3"/>
    <property type="match status" value="1"/>
</dbReference>
<keyword evidence="2" id="KW-0678">Repressor</keyword>
<sequence>MTEISDISHKDIHTKHPNQIIQQEVQSDTETDINENNDNIINPLNAPSLQNLLDKDDSVNNTQRPSYEVMFEDLNHIETEFAQFRQTVYQIKLKKLQYELFMILDGSHPSLNNYIQSVQKIKDSKFKKINNNLKTKLNCINKETKATRTMIHQNHMKKYMDLKERMINDTTNDWYDINNEKRYLDMIEQEISNKEEYIAKFGYEFAKRNFVANTNIMNANSTNNNNNNKNLSILMQPNKYHLPLKIENKSLSMITNYATKGVEFLPSNNKASYRNALTEDMLLENINFHFANDPVDKLEVIVDRMRFNNMMSDFVGLRKFYGGFPSVPELPKIKELEILQDFNKIHKDLTWNLQKYPENMQRSATSNKSSYDNDDLENNNVSNYQE</sequence>
<dbReference type="InterPro" id="IPR013907">
    <property type="entry name" value="Sds3"/>
</dbReference>
<dbReference type="OrthoDB" id="20886at2759"/>
<feature type="region of interest" description="Disordered" evidence="6">
    <location>
        <begin position="362"/>
        <end position="386"/>
    </location>
</feature>
<comment type="subcellular location">
    <subcellularLocation>
        <location evidence="1">Nucleus</location>
    </subcellularLocation>
</comment>
<evidence type="ECO:0000256" key="3">
    <source>
        <dbReference type="ARBA" id="ARBA00023015"/>
    </source>
</evidence>
<dbReference type="Proteomes" id="UP000183365">
    <property type="component" value="Unassembled WGS sequence"/>
</dbReference>
<dbReference type="GO" id="GO:0010468">
    <property type="term" value="P:regulation of gene expression"/>
    <property type="evidence" value="ECO:0007669"/>
    <property type="project" value="UniProtKB-ARBA"/>
</dbReference>
<evidence type="ECO:0000313" key="7">
    <source>
        <dbReference type="EMBL" id="SGZ39089.1"/>
    </source>
</evidence>
<keyword evidence="5" id="KW-0539">Nucleus</keyword>
<evidence type="ECO:0000313" key="8">
    <source>
        <dbReference type="Proteomes" id="UP000183365"/>
    </source>
</evidence>
<dbReference type="EMBL" id="FQNF01000017">
    <property type="protein sequence ID" value="SGZ39089.1"/>
    <property type="molecule type" value="Genomic_DNA"/>
</dbReference>
<dbReference type="PANTHER" id="PTHR21964">
    <property type="entry name" value="BREAST CANCER METASTASIS-SUPPRESSOR 1"/>
    <property type="match status" value="1"/>
</dbReference>
<evidence type="ECO:0000256" key="2">
    <source>
        <dbReference type="ARBA" id="ARBA00022491"/>
    </source>
</evidence>
<protein>
    <recommendedName>
        <fullName evidence="9">Transcriptional regulatory protein DEP1</fullName>
    </recommendedName>
</protein>
<organism evidence="7 8">
    <name type="scientific">Hanseniaspora guilliermondii</name>
    <dbReference type="NCBI Taxonomy" id="56406"/>
    <lineage>
        <taxon>Eukaryota</taxon>
        <taxon>Fungi</taxon>
        <taxon>Dikarya</taxon>
        <taxon>Ascomycota</taxon>
        <taxon>Saccharomycotina</taxon>
        <taxon>Saccharomycetes</taxon>
        <taxon>Saccharomycodales</taxon>
        <taxon>Saccharomycodaceae</taxon>
        <taxon>Hanseniaspora</taxon>
    </lineage>
</organism>
<dbReference type="AlphaFoldDB" id="A0A1L0CL15"/>
<dbReference type="GO" id="GO:0005654">
    <property type="term" value="C:nucleoplasm"/>
    <property type="evidence" value="ECO:0007669"/>
    <property type="project" value="UniProtKB-ARBA"/>
</dbReference>
<keyword evidence="3" id="KW-0805">Transcription regulation</keyword>
<evidence type="ECO:0000256" key="4">
    <source>
        <dbReference type="ARBA" id="ARBA00023163"/>
    </source>
</evidence>
<name>A0A1L0CL15_9ASCO</name>
<evidence type="ECO:0008006" key="9">
    <source>
        <dbReference type="Google" id="ProtNLM"/>
    </source>
</evidence>